<comment type="caution">
    <text evidence="1">The sequence shown here is derived from an EMBL/GenBank/DDBJ whole genome shotgun (WGS) entry which is preliminary data.</text>
</comment>
<dbReference type="AlphaFoldDB" id="A0A4C1T599"/>
<accession>A0A4C1T599</accession>
<evidence type="ECO:0000313" key="2">
    <source>
        <dbReference type="Proteomes" id="UP000299102"/>
    </source>
</evidence>
<dbReference type="EMBL" id="BGZK01004379">
    <property type="protein sequence ID" value="GBP08638.1"/>
    <property type="molecule type" value="Genomic_DNA"/>
</dbReference>
<reference evidence="1 2" key="1">
    <citation type="journal article" date="2019" name="Commun. Biol.">
        <title>The bagworm genome reveals a unique fibroin gene that provides high tensile strength.</title>
        <authorList>
            <person name="Kono N."/>
            <person name="Nakamura H."/>
            <person name="Ohtoshi R."/>
            <person name="Tomita M."/>
            <person name="Numata K."/>
            <person name="Arakawa K."/>
        </authorList>
    </citation>
    <scope>NUCLEOTIDE SEQUENCE [LARGE SCALE GENOMIC DNA]</scope>
</reference>
<protein>
    <submittedName>
        <fullName evidence="1">Uncharacterized protein</fullName>
    </submittedName>
</protein>
<evidence type="ECO:0000313" key="1">
    <source>
        <dbReference type="EMBL" id="GBP08638.1"/>
    </source>
</evidence>
<keyword evidence="2" id="KW-1185">Reference proteome</keyword>
<name>A0A4C1T599_EUMVA</name>
<gene>
    <name evidence="1" type="ORF">EVAR_70335_1</name>
</gene>
<sequence length="191" mass="21423">MVFVERSPLRLLSKFTVANGETSLGFFSEKPYPAAVEKRCPARAVRRHAVKNEDDRLGSNVVDMRVFRNISVNAHHILVAYRIKPASTTPCESCCCTLVKCGEREAMSQTLECRLNSYTKILAPLSQGQAAQKETAFLFVNIFYSFCLVRDSIAESAGREVLRADAARPKYHSNPEAYHLPRLSPYSGFRS</sequence>
<dbReference type="Proteomes" id="UP000299102">
    <property type="component" value="Unassembled WGS sequence"/>
</dbReference>
<organism evidence="1 2">
    <name type="scientific">Eumeta variegata</name>
    <name type="common">Bagworm moth</name>
    <name type="synonym">Eumeta japonica</name>
    <dbReference type="NCBI Taxonomy" id="151549"/>
    <lineage>
        <taxon>Eukaryota</taxon>
        <taxon>Metazoa</taxon>
        <taxon>Ecdysozoa</taxon>
        <taxon>Arthropoda</taxon>
        <taxon>Hexapoda</taxon>
        <taxon>Insecta</taxon>
        <taxon>Pterygota</taxon>
        <taxon>Neoptera</taxon>
        <taxon>Endopterygota</taxon>
        <taxon>Lepidoptera</taxon>
        <taxon>Glossata</taxon>
        <taxon>Ditrysia</taxon>
        <taxon>Tineoidea</taxon>
        <taxon>Psychidae</taxon>
        <taxon>Oiketicinae</taxon>
        <taxon>Eumeta</taxon>
    </lineage>
</organism>
<proteinExistence type="predicted"/>